<protein>
    <recommendedName>
        <fullName evidence="4">DUF3551 domain-containing protein</fullName>
    </recommendedName>
</protein>
<comment type="caution">
    <text evidence="2">The sequence shown here is derived from an EMBL/GenBank/DDBJ whole genome shotgun (WGS) entry which is preliminary data.</text>
</comment>
<dbReference type="AlphaFoldDB" id="A0A2M6U842"/>
<reference evidence="2 3" key="1">
    <citation type="submission" date="2015-06" db="EMBL/GenBank/DDBJ databases">
        <title>Comparative genome analysis of nirS-carrying Bradyrhizobium sp. strains.</title>
        <authorList>
            <person name="Ishii S."/>
            <person name="Jang J."/>
            <person name="Nishizawa T."/>
            <person name="Senoo K."/>
        </authorList>
    </citation>
    <scope>NUCLEOTIDE SEQUENCE [LARGE SCALE GENOMIC DNA]</scope>
    <source>
        <strain evidence="2 3">TSA1</strain>
    </source>
</reference>
<evidence type="ECO:0000313" key="3">
    <source>
        <dbReference type="Proteomes" id="UP000228930"/>
    </source>
</evidence>
<gene>
    <name evidence="2" type="ORF">TSA1_08190</name>
</gene>
<sequence>MRRTGILSLRLSSGLILVAGLLASAPSQAQTFDPRYPVCMHVYSGANGGGGEWYDCSFTSLPQCRATASGRSAICDPNPYYPVQAPPQRLRHVHRG</sequence>
<keyword evidence="3" id="KW-1185">Reference proteome</keyword>
<accession>A0A2M6U842</accession>
<evidence type="ECO:0000313" key="2">
    <source>
        <dbReference type="EMBL" id="PIT00755.1"/>
    </source>
</evidence>
<feature type="signal peptide" evidence="1">
    <location>
        <begin position="1"/>
        <end position="29"/>
    </location>
</feature>
<proteinExistence type="predicted"/>
<feature type="chain" id="PRO_5014721001" description="DUF3551 domain-containing protein" evidence="1">
    <location>
        <begin position="30"/>
        <end position="96"/>
    </location>
</feature>
<evidence type="ECO:0008006" key="4">
    <source>
        <dbReference type="Google" id="ProtNLM"/>
    </source>
</evidence>
<dbReference type="Pfam" id="PF12071">
    <property type="entry name" value="DUF3551"/>
    <property type="match status" value="1"/>
</dbReference>
<dbReference type="Proteomes" id="UP000228930">
    <property type="component" value="Unassembled WGS sequence"/>
</dbReference>
<name>A0A2M6U842_9BRAD</name>
<dbReference type="RefSeq" id="WP_100175966.1">
    <property type="nucleotide sequence ID" value="NZ_LFJC01000003.1"/>
</dbReference>
<dbReference type="EMBL" id="LFJC01000003">
    <property type="protein sequence ID" value="PIT00755.1"/>
    <property type="molecule type" value="Genomic_DNA"/>
</dbReference>
<evidence type="ECO:0000256" key="1">
    <source>
        <dbReference type="SAM" id="SignalP"/>
    </source>
</evidence>
<organism evidence="2 3">
    <name type="scientific">Bradyrhizobium nitroreducens</name>
    <dbReference type="NCBI Taxonomy" id="709803"/>
    <lineage>
        <taxon>Bacteria</taxon>
        <taxon>Pseudomonadati</taxon>
        <taxon>Pseudomonadota</taxon>
        <taxon>Alphaproteobacteria</taxon>
        <taxon>Hyphomicrobiales</taxon>
        <taxon>Nitrobacteraceae</taxon>
        <taxon>Bradyrhizobium</taxon>
    </lineage>
</organism>
<keyword evidence="1" id="KW-0732">Signal</keyword>
<dbReference type="InterPro" id="IPR021937">
    <property type="entry name" value="DUF3551"/>
</dbReference>